<comment type="catalytic activity">
    <reaction evidence="7 8">
        <text>protoporphyrin IX + Mg(2+) + ATP + H2O = Mg-protoporphyrin IX + ADP + phosphate + 3 H(+)</text>
        <dbReference type="Rhea" id="RHEA:13961"/>
        <dbReference type="ChEBI" id="CHEBI:15377"/>
        <dbReference type="ChEBI" id="CHEBI:15378"/>
        <dbReference type="ChEBI" id="CHEBI:18420"/>
        <dbReference type="ChEBI" id="CHEBI:30616"/>
        <dbReference type="ChEBI" id="CHEBI:43474"/>
        <dbReference type="ChEBI" id="CHEBI:57306"/>
        <dbReference type="ChEBI" id="CHEBI:60492"/>
        <dbReference type="ChEBI" id="CHEBI:456216"/>
        <dbReference type="EC" id="6.6.1.1"/>
    </reaction>
</comment>
<dbReference type="SUPFAM" id="SSF52540">
    <property type="entry name" value="P-loop containing nucleoside triphosphate hydrolases"/>
    <property type="match status" value="1"/>
</dbReference>
<keyword evidence="5 8" id="KW-0067">ATP-binding</keyword>
<dbReference type="InterPro" id="IPR041702">
    <property type="entry name" value="BchD/ChlD_VWA"/>
</dbReference>
<feature type="domain" description="VWFA" evidence="10">
    <location>
        <begin position="422"/>
        <end position="602"/>
    </location>
</feature>
<dbReference type="UniPathway" id="UPA00669"/>
<dbReference type="InterPro" id="IPR027417">
    <property type="entry name" value="P-loop_NTPase"/>
</dbReference>
<evidence type="ECO:0000313" key="12">
    <source>
        <dbReference type="Proteomes" id="UP000466730"/>
    </source>
</evidence>
<keyword evidence="4 8" id="KW-0547">Nucleotide-binding</keyword>
<keyword evidence="6 8" id="KW-0149">Chlorophyll biosynthesis</keyword>
<comment type="pathway">
    <text evidence="8">Porphyrin-containing compound metabolism; bacteriochlorophyll biosynthesis.</text>
</comment>
<dbReference type="AlphaFoldDB" id="A0A844BGE4"/>
<dbReference type="SUPFAM" id="SSF53300">
    <property type="entry name" value="vWA-like"/>
    <property type="match status" value="1"/>
</dbReference>
<comment type="similarity">
    <text evidence="1 8">Belongs to the Mg-chelatase subunits D/I family.</text>
</comment>
<keyword evidence="2 8" id="KW-0602">Photosynthesis</keyword>
<evidence type="ECO:0000256" key="8">
    <source>
        <dbReference type="RuleBase" id="RU362087"/>
    </source>
</evidence>
<name>A0A844BGE4_9RHOB</name>
<dbReference type="GO" id="GO:0016851">
    <property type="term" value="F:magnesium chelatase activity"/>
    <property type="evidence" value="ECO:0007669"/>
    <property type="project" value="UniProtKB-UniRule"/>
</dbReference>
<protein>
    <recommendedName>
        <fullName evidence="8">Mg-protoporphyrin IX chelatase</fullName>
        <ecNumber evidence="8">6.6.1.1</ecNumber>
    </recommendedName>
</protein>
<reference evidence="11 12" key="1">
    <citation type="submission" date="2019-11" db="EMBL/GenBank/DDBJ databases">
        <title>Draft Whole-Genome sequence of the marine photosynthetic bacterium Rhodovulum strictum DSM 11289.</title>
        <authorList>
            <person name="Kyndt J.A."/>
            <person name="Meyer T.E."/>
        </authorList>
    </citation>
    <scope>NUCLEOTIDE SEQUENCE [LARGE SCALE GENOMIC DNA]</scope>
    <source>
        <strain evidence="11 12">DSM 11289</strain>
    </source>
</reference>
<dbReference type="EMBL" id="WJPO01000017">
    <property type="protein sequence ID" value="MRH21659.1"/>
    <property type="molecule type" value="Genomic_DNA"/>
</dbReference>
<organism evidence="11 12">
    <name type="scientific">Rhodovulum strictum</name>
    <dbReference type="NCBI Taxonomy" id="58314"/>
    <lineage>
        <taxon>Bacteria</taxon>
        <taxon>Pseudomonadati</taxon>
        <taxon>Pseudomonadota</taxon>
        <taxon>Alphaproteobacteria</taxon>
        <taxon>Rhodobacterales</taxon>
        <taxon>Paracoccaceae</taxon>
        <taxon>Rhodovulum</taxon>
    </lineage>
</organism>
<evidence type="ECO:0000256" key="9">
    <source>
        <dbReference type="SAM" id="MobiDB-lite"/>
    </source>
</evidence>
<evidence type="ECO:0000259" key="10">
    <source>
        <dbReference type="PROSITE" id="PS50234"/>
    </source>
</evidence>
<accession>A0A844BGE4</accession>
<gene>
    <name evidence="11" type="ORF">GH815_11700</name>
</gene>
<dbReference type="GO" id="GO:0005524">
    <property type="term" value="F:ATP binding"/>
    <property type="evidence" value="ECO:0007669"/>
    <property type="project" value="UniProtKB-UniRule"/>
</dbReference>
<feature type="compositionally biased region" description="Basic residues" evidence="9">
    <location>
        <begin position="353"/>
        <end position="368"/>
    </location>
</feature>
<dbReference type="Pfam" id="PF13519">
    <property type="entry name" value="VWA_2"/>
    <property type="match status" value="1"/>
</dbReference>
<dbReference type="PROSITE" id="PS50234">
    <property type="entry name" value="VWFA"/>
    <property type="match status" value="1"/>
</dbReference>
<dbReference type="CDD" id="cd01451">
    <property type="entry name" value="vWA_Magnesium_chelatase"/>
    <property type="match status" value="1"/>
</dbReference>
<evidence type="ECO:0000256" key="7">
    <source>
        <dbReference type="ARBA" id="ARBA00048693"/>
    </source>
</evidence>
<dbReference type="Proteomes" id="UP000466730">
    <property type="component" value="Unassembled WGS sequence"/>
</dbReference>
<dbReference type="OrthoDB" id="9775079at2"/>
<evidence type="ECO:0000256" key="2">
    <source>
        <dbReference type="ARBA" id="ARBA00022531"/>
    </source>
</evidence>
<evidence type="ECO:0000313" key="11">
    <source>
        <dbReference type="EMBL" id="MRH21659.1"/>
    </source>
</evidence>
<dbReference type="PANTHER" id="PTHR43473">
    <property type="entry name" value="MAGNESIUM-CHELATASE SUBUNIT CHLD, CHLOROPLASTIC"/>
    <property type="match status" value="1"/>
</dbReference>
<dbReference type="GO" id="GO:0015979">
    <property type="term" value="P:photosynthesis"/>
    <property type="evidence" value="ECO:0007669"/>
    <property type="project" value="UniProtKB-UniRule"/>
</dbReference>
<dbReference type="Gene3D" id="3.40.50.410">
    <property type="entry name" value="von Willebrand factor, type A domain"/>
    <property type="match status" value="1"/>
</dbReference>
<dbReference type="EC" id="6.6.1.1" evidence="8"/>
<evidence type="ECO:0000256" key="5">
    <source>
        <dbReference type="ARBA" id="ARBA00022840"/>
    </source>
</evidence>
<evidence type="ECO:0000256" key="6">
    <source>
        <dbReference type="ARBA" id="ARBA00023171"/>
    </source>
</evidence>
<keyword evidence="3 8" id="KW-0436">Ligase</keyword>
<evidence type="ECO:0000256" key="1">
    <source>
        <dbReference type="ARBA" id="ARBA00005799"/>
    </source>
</evidence>
<dbReference type="GO" id="GO:0030494">
    <property type="term" value="P:bacteriochlorophyll biosynthetic process"/>
    <property type="evidence" value="ECO:0007669"/>
    <property type="project" value="UniProtKB-UniPathway"/>
</dbReference>
<comment type="caution">
    <text evidence="11">The sequence shown here is derived from an EMBL/GenBank/DDBJ whole genome shotgun (WGS) entry which is preliminary data.</text>
</comment>
<dbReference type="Gene3D" id="1.10.8.80">
    <property type="entry name" value="Magnesium chelatase subunit I, C-Terminal domain"/>
    <property type="match status" value="1"/>
</dbReference>
<feature type="compositionally biased region" description="Pro residues" evidence="9">
    <location>
        <begin position="285"/>
        <end position="295"/>
    </location>
</feature>
<proteinExistence type="inferred from homology"/>
<feature type="region of interest" description="Disordered" evidence="9">
    <location>
        <begin position="341"/>
        <end position="368"/>
    </location>
</feature>
<dbReference type="NCBIfam" id="TIGR02031">
    <property type="entry name" value="BchD-ChlD"/>
    <property type="match status" value="1"/>
</dbReference>
<dbReference type="SMART" id="SM00327">
    <property type="entry name" value="VWA"/>
    <property type="match status" value="1"/>
</dbReference>
<dbReference type="InterPro" id="IPR011776">
    <property type="entry name" value="Mg_chelatase_ATPase-dsu"/>
</dbReference>
<dbReference type="PANTHER" id="PTHR43473:SF2">
    <property type="entry name" value="MAGNESIUM-CHELATASE SUBUNIT CHLD, CHLOROPLASTIC"/>
    <property type="match status" value="1"/>
</dbReference>
<comment type="function">
    <text evidence="8">Involved in bacteriochlorophyll biosynthesis; introduces a magnesium ion into protoporphyrin IX to yield Mg-protoporphyrin IX.</text>
</comment>
<dbReference type="InterPro" id="IPR002035">
    <property type="entry name" value="VWF_A"/>
</dbReference>
<dbReference type="Pfam" id="PF17863">
    <property type="entry name" value="AAA_lid_2"/>
    <property type="match status" value="1"/>
</dbReference>
<evidence type="ECO:0000256" key="3">
    <source>
        <dbReference type="ARBA" id="ARBA00022598"/>
    </source>
</evidence>
<dbReference type="NCBIfam" id="NF009943">
    <property type="entry name" value="PRK13406.1"/>
    <property type="match status" value="1"/>
</dbReference>
<evidence type="ECO:0000256" key="4">
    <source>
        <dbReference type="ARBA" id="ARBA00022741"/>
    </source>
</evidence>
<dbReference type="InterPro" id="IPR041628">
    <property type="entry name" value="ChlI/MoxR_AAA_lid"/>
</dbReference>
<sequence>MCARSRRRRYATGCGAIRWTRRALPRALPVSSTRCWVSLPDNSVWTRVEVGLNALAVDPVGLGGLWLRARSGPVRDRVTEALGALPLPLKRLHPSIGDDQLFGSIDLTATLSSGKLVERAGILAQPAVLVLPMAERTQPGLAARLAGALDQGTGHCLIALDEGAEPGETLPEALTDRLALHVDLDALPWGETDRIVLDEPALAEARARLPGIRASGKVLEDLTLLAVRLGVHSLRAPMLTLRTARALAAIAGNDEVGVDDLKAAVELVLAPRATQFPEAEQDQPPEQPPDQPPPEPEPEKGEQDEGEGQSLDDLPLQDILLEAAKATLPADLLAMLAAKRANRGGGGNSGAGAKRKGNRRGRPIPSRRGRLETGARLDVISTLRAAAPWQTIRKQESRFERSLHIRSDDFRIKRFEEKSDRLLIFVVDASGSAAMTRLAEAKGAVELLLAEAYARRDHVALVAFRGEGAELLLPPTRSLVQTKRRLAALPGGGGTPLAAGLKVALEVAIQSKGRGMTPTVALLTDGRANIALDGSANRTLAAEDADRMATAIRLQGFPSMVIDMGQRPERALKALADTLGAPYIPLPRADANRLSSAVSAALDA</sequence>
<keyword evidence="12" id="KW-1185">Reference proteome</keyword>
<dbReference type="InterPro" id="IPR036465">
    <property type="entry name" value="vWFA_dom_sf"/>
</dbReference>
<keyword evidence="8" id="KW-0077">Bacteriochlorophyll biosynthesis</keyword>
<feature type="region of interest" description="Disordered" evidence="9">
    <location>
        <begin position="276"/>
        <end position="311"/>
    </location>
</feature>